<evidence type="ECO:0000256" key="1">
    <source>
        <dbReference type="ARBA" id="ARBA00022475"/>
    </source>
</evidence>
<keyword evidence="10" id="KW-1185">Reference proteome</keyword>
<organism evidence="8 11">
    <name type="scientific">Oenococcus sicerae</name>
    <dbReference type="NCBI Taxonomy" id="2203724"/>
    <lineage>
        <taxon>Bacteria</taxon>
        <taxon>Bacillati</taxon>
        <taxon>Bacillota</taxon>
        <taxon>Bacilli</taxon>
        <taxon>Lactobacillales</taxon>
        <taxon>Lactobacillaceae</taxon>
        <taxon>Oenococcus</taxon>
    </lineage>
</organism>
<evidence type="ECO:0000256" key="4">
    <source>
        <dbReference type="ARBA" id="ARBA00022989"/>
    </source>
</evidence>
<dbReference type="Gene3D" id="3.40.50.10960">
    <property type="match status" value="1"/>
</dbReference>
<dbReference type="GO" id="GO:0032153">
    <property type="term" value="C:cell division site"/>
    <property type="evidence" value="ECO:0007669"/>
    <property type="project" value="UniProtKB-UniRule"/>
</dbReference>
<feature type="transmembrane region" description="Helical" evidence="6">
    <location>
        <begin position="22"/>
        <end position="42"/>
    </location>
</feature>
<keyword evidence="5 6" id="KW-0131">Cell cycle</keyword>
<comment type="subcellular location">
    <subcellularLocation>
        <location evidence="6">Cell membrane</location>
        <topology evidence="6">Single-pass type II membrane protein</topology>
    </subcellularLocation>
    <text evidence="6">Localizes to the division septum.</text>
</comment>
<name>A0AAJ1R9C7_9LACO</name>
<keyword evidence="4 6" id="KW-1133">Transmembrane helix</keyword>
<dbReference type="RefSeq" id="WP_128684805.1">
    <property type="nucleotide sequence ID" value="NZ_CP029684.2"/>
</dbReference>
<accession>A0AAJ1R9C7</accession>
<evidence type="ECO:0000313" key="9">
    <source>
        <dbReference type="EMBL" id="QAS70576.1"/>
    </source>
</evidence>
<gene>
    <name evidence="6" type="primary">divIB</name>
    <name evidence="9" type="ORF">DLJ48_00080</name>
    <name evidence="8" type="ORF">EVC35_02570</name>
</gene>
<dbReference type="EMBL" id="SDWY01000001">
    <property type="protein sequence ID" value="MDN6899890.1"/>
    <property type="molecule type" value="Genomic_DNA"/>
</dbReference>
<feature type="domain" description="Cell division protein FtsQ/DivIB C-terminal" evidence="7">
    <location>
        <begin position="121"/>
        <end position="236"/>
    </location>
</feature>
<comment type="function">
    <text evidence="6">Cell division protein that may be involved in stabilizing or promoting the assembly of the division complex.</text>
</comment>
<proteinExistence type="inferred from homology"/>
<comment type="similarity">
    <text evidence="6">Belongs to the FtsQ/DivIB family. DivIB subfamily.</text>
</comment>
<reference evidence="9" key="3">
    <citation type="submission" date="2020-01" db="EMBL/GenBank/DDBJ databases">
        <authorList>
            <person name="Cousin F.J."/>
            <person name="Le Guellec R."/>
            <person name="Cretenet M."/>
        </authorList>
    </citation>
    <scope>NUCLEOTIDE SEQUENCE</scope>
    <source>
        <strain evidence="9">UCMA 15228</strain>
    </source>
</reference>
<sequence>MFRFKNGTGAIYSVNNPIFNKIGLFFTVIILLVILSQLLFFLRPWQKIKEAKVSTFQMDYRQVLKRINLNVGDPYWLWAGQEQAVKNRVKNDRTIRSISMKMNQKGFVTVAVTENLTTGYIQKGQHWYRLDQNAKSRSGIVQPDGQAPVYTNFQIGSKVLKNTIKAYLLLDKVMRSDIGQIIYSPIKGSQKRLALIMNDGNLVYINASEMNRRMDLYPQMLATMEKKGIQTGVIDLEYGGFARKFQDSDKHLLDSASYTKNQSSQKSSSSKK</sequence>
<dbReference type="GO" id="GO:0005886">
    <property type="term" value="C:plasma membrane"/>
    <property type="evidence" value="ECO:0007669"/>
    <property type="project" value="UniProtKB-SubCell"/>
</dbReference>
<reference evidence="9 10" key="1">
    <citation type="journal article" date="2019" name="Syst. Appl. Microbiol.">
        <title>Oenococcus sicerae sp. nov., isolated from French cider.</title>
        <authorList>
            <person name="Cousin F.J."/>
            <person name="Le Guellec R."/>
            <person name="Chagnot C."/>
            <person name="Goux D."/>
            <person name="Dalmasso M."/>
            <person name="Laplace J.M."/>
            <person name="Cretenet M."/>
        </authorList>
    </citation>
    <scope>NUCLEOTIDE SEQUENCE [LARGE SCALE GENOMIC DNA]</scope>
    <source>
        <strain evidence="9 10">UCMA 15228</strain>
    </source>
</reference>
<dbReference type="InterPro" id="IPR050487">
    <property type="entry name" value="FtsQ_DivIB"/>
</dbReference>
<evidence type="ECO:0000313" key="11">
    <source>
        <dbReference type="Proteomes" id="UP001167919"/>
    </source>
</evidence>
<dbReference type="PANTHER" id="PTHR37820">
    <property type="entry name" value="CELL DIVISION PROTEIN DIVIB"/>
    <property type="match status" value="1"/>
</dbReference>
<keyword evidence="3 6" id="KW-0812">Transmembrane</keyword>
<dbReference type="Pfam" id="PF03799">
    <property type="entry name" value="FtsQ_DivIB_C"/>
    <property type="match status" value="1"/>
</dbReference>
<evidence type="ECO:0000256" key="3">
    <source>
        <dbReference type="ARBA" id="ARBA00022692"/>
    </source>
</evidence>
<keyword evidence="6" id="KW-0472">Membrane</keyword>
<dbReference type="Proteomes" id="UP000286907">
    <property type="component" value="Chromosome"/>
</dbReference>
<evidence type="ECO:0000313" key="10">
    <source>
        <dbReference type="Proteomes" id="UP000286907"/>
    </source>
</evidence>
<evidence type="ECO:0000256" key="5">
    <source>
        <dbReference type="ARBA" id="ARBA00023306"/>
    </source>
</evidence>
<evidence type="ECO:0000259" key="7">
    <source>
        <dbReference type="Pfam" id="PF03799"/>
    </source>
</evidence>
<dbReference type="AlphaFoldDB" id="A0AAJ1R9C7"/>
<evidence type="ECO:0000313" key="8">
    <source>
        <dbReference type="EMBL" id="MDN6899890.1"/>
    </source>
</evidence>
<dbReference type="Proteomes" id="UP001167919">
    <property type="component" value="Unassembled WGS sequence"/>
</dbReference>
<dbReference type="PANTHER" id="PTHR37820:SF1">
    <property type="entry name" value="CELL DIVISION PROTEIN FTSQ"/>
    <property type="match status" value="1"/>
</dbReference>
<keyword evidence="2 6" id="KW-0132">Cell division</keyword>
<dbReference type="HAMAP" id="MF_00912">
    <property type="entry name" value="DivIB"/>
    <property type="match status" value="1"/>
</dbReference>
<dbReference type="InterPro" id="IPR026580">
    <property type="entry name" value="DivIB"/>
</dbReference>
<dbReference type="InterPro" id="IPR005548">
    <property type="entry name" value="Cell_div_FtsQ/DivIB_C"/>
</dbReference>
<evidence type="ECO:0000256" key="2">
    <source>
        <dbReference type="ARBA" id="ARBA00022618"/>
    </source>
</evidence>
<protein>
    <recommendedName>
        <fullName evidence="6">Cell division protein DivIB</fullName>
    </recommendedName>
</protein>
<evidence type="ECO:0000256" key="6">
    <source>
        <dbReference type="HAMAP-Rule" id="MF_00912"/>
    </source>
</evidence>
<keyword evidence="1 6" id="KW-1003">Cell membrane</keyword>
<dbReference type="EMBL" id="CP029684">
    <property type="protein sequence ID" value="QAS70576.1"/>
    <property type="molecule type" value="Genomic_DNA"/>
</dbReference>
<reference evidence="8" key="2">
    <citation type="submission" date="2019-01" db="EMBL/GenBank/DDBJ databases">
        <title>Oenococcus sicerae UCMA17102.</title>
        <authorList>
            <person name="Cousin F.J."/>
            <person name="Le Guellec R."/>
            <person name="Cretenet M."/>
        </authorList>
    </citation>
    <scope>NUCLEOTIDE SEQUENCE</scope>
    <source>
        <strain evidence="8">UCMA17102</strain>
    </source>
</reference>
<dbReference type="GO" id="GO:0043093">
    <property type="term" value="P:FtsZ-dependent cytokinesis"/>
    <property type="evidence" value="ECO:0007669"/>
    <property type="project" value="UniProtKB-UniRule"/>
</dbReference>